<organism evidence="1 2">
    <name type="scientific">Ascaris lumbricoides</name>
    <name type="common">Giant roundworm</name>
    <dbReference type="NCBI Taxonomy" id="6252"/>
    <lineage>
        <taxon>Eukaryota</taxon>
        <taxon>Metazoa</taxon>
        <taxon>Ecdysozoa</taxon>
        <taxon>Nematoda</taxon>
        <taxon>Chromadorea</taxon>
        <taxon>Rhabditida</taxon>
        <taxon>Spirurina</taxon>
        <taxon>Ascaridomorpha</taxon>
        <taxon>Ascaridoidea</taxon>
        <taxon>Ascarididae</taxon>
        <taxon>Ascaris</taxon>
    </lineage>
</organism>
<sequence>MSHLRRFDQVFKVIASDVYQCNQQVQDAKEALLEYRRKIMPYAPDPFEKKLDTVQNAIALSKFTGAEAFPSQVTMMKIGELAKAATSTQPGGAEAFPSQVTMMKIGELAKAATSTQPGATGGFGTSGSLFGSKPLGSTPFSFSTPSSGTSAPLFKLFSTPSTSTTAPLFGSTTTSTAGAPPAAPTASSSFTFGNTLNSSVSGTLFGGSASKPLFGK</sequence>
<evidence type="ECO:0000313" key="1">
    <source>
        <dbReference type="Proteomes" id="UP000036681"/>
    </source>
</evidence>
<dbReference type="WBParaSite" id="ALUE_0001167601-mRNA-1">
    <property type="protein sequence ID" value="ALUE_0001167601-mRNA-1"/>
    <property type="gene ID" value="ALUE_0001167601"/>
</dbReference>
<accession>A0A0M3I4G1</accession>
<dbReference type="Proteomes" id="UP000036681">
    <property type="component" value="Unplaced"/>
</dbReference>
<protein>
    <submittedName>
        <fullName evidence="2">Nucleoporin-like protein 2</fullName>
    </submittedName>
</protein>
<evidence type="ECO:0000313" key="2">
    <source>
        <dbReference type="WBParaSite" id="ALUE_0001167601-mRNA-1"/>
    </source>
</evidence>
<dbReference type="AlphaFoldDB" id="A0A0M3I4G1"/>
<name>A0A0M3I4G1_ASCLU</name>
<proteinExistence type="predicted"/>
<reference evidence="2" key="1">
    <citation type="submission" date="2017-02" db="UniProtKB">
        <authorList>
            <consortium name="WormBaseParasite"/>
        </authorList>
    </citation>
    <scope>IDENTIFICATION</scope>
</reference>
<keyword evidence="1" id="KW-1185">Reference proteome</keyword>